<accession>A0A1N6KCV3</accession>
<dbReference type="AlphaFoldDB" id="A0A1N6KCV3"/>
<sequence length="190" mass="21243">MRNAGSLPTIIDTNQATISPRCNRASGQMWQLARMDNPTLTTHAMESSEIYQSGFYTLSQAHGFRLPGYLILSSNTPVSRFSDLPLQADADLGACIRLADTLLHTLLAPERVYVLRFGESIEAIHFHIIPRTNEIALQFSAPDQVQPGLNGADIASWIWHNHDALGYSDMDIDSFIQRARQFVKETRSLN</sequence>
<reference evidence="1 2" key="1">
    <citation type="submission" date="2016-11" db="EMBL/GenBank/DDBJ databases">
        <authorList>
            <person name="Jaros S."/>
            <person name="Januszkiewicz K."/>
            <person name="Wedrychowicz H."/>
        </authorList>
    </citation>
    <scope>NUCLEOTIDE SEQUENCE [LARGE SCALE GENOMIC DNA]</scope>
    <source>
        <strain evidence="1 2">GAS86</strain>
    </source>
</reference>
<organism evidence="1 2">
    <name type="scientific">Paraburkholderia phenazinium</name>
    <dbReference type="NCBI Taxonomy" id="60549"/>
    <lineage>
        <taxon>Bacteria</taxon>
        <taxon>Pseudomonadati</taxon>
        <taxon>Pseudomonadota</taxon>
        <taxon>Betaproteobacteria</taxon>
        <taxon>Burkholderiales</taxon>
        <taxon>Burkholderiaceae</taxon>
        <taxon>Paraburkholderia</taxon>
    </lineage>
</organism>
<evidence type="ECO:0000313" key="2">
    <source>
        <dbReference type="Proteomes" id="UP000184693"/>
    </source>
</evidence>
<dbReference type="EMBL" id="FSRM01000002">
    <property type="protein sequence ID" value="SIO54398.1"/>
    <property type="molecule type" value="Genomic_DNA"/>
</dbReference>
<proteinExistence type="predicted"/>
<dbReference type="Proteomes" id="UP000184693">
    <property type="component" value="Unassembled WGS sequence"/>
</dbReference>
<dbReference type="InterPro" id="IPR036265">
    <property type="entry name" value="HIT-like_sf"/>
</dbReference>
<protein>
    <recommendedName>
        <fullName evidence="3">HIT domain-containing protein</fullName>
    </recommendedName>
</protein>
<evidence type="ECO:0008006" key="3">
    <source>
        <dbReference type="Google" id="ProtNLM"/>
    </source>
</evidence>
<dbReference type="SUPFAM" id="SSF54197">
    <property type="entry name" value="HIT-like"/>
    <property type="match status" value="1"/>
</dbReference>
<name>A0A1N6KCV3_9BURK</name>
<evidence type="ECO:0000313" key="1">
    <source>
        <dbReference type="EMBL" id="SIO54398.1"/>
    </source>
</evidence>
<gene>
    <name evidence="1" type="ORF">SAMN05444168_6824</name>
</gene>
<dbReference type="Gene3D" id="3.30.428.10">
    <property type="entry name" value="HIT-like"/>
    <property type="match status" value="1"/>
</dbReference>